<dbReference type="AlphaFoldDB" id="A0AAD7ETH9"/>
<feature type="compositionally biased region" description="Acidic residues" evidence="1">
    <location>
        <begin position="106"/>
        <end position="132"/>
    </location>
</feature>
<evidence type="ECO:0000313" key="3">
    <source>
        <dbReference type="Proteomes" id="UP001218218"/>
    </source>
</evidence>
<sequence length="656" mass="73706">MKFTPAYTVIKLTNVLLPGHVVAKHSQTLKWLMDNGGHTIVQIRTLRSRSLTPPHPSDYDPSLGVPAPMNPPSSETSPHHPPGPPPLPPHHTVQPDPATYSRGENELSDAEPDEQDGPEDSDPLNDDDPDNSTEEMVMEALRHAQEILRQPNVYNTLASRVLDHAYHFMDRLLRLLSKKHSVFKEFAHQFSETIFVRDQDDEAKVQEVLEKKGIPWDYAIRGKKAALNRRIRQYIPPPEKLAADLETLFNSFKDVRNSVEQGKGSEHRFFSQEARKTAETLLETVRLGFVSDPPGVALYYVRGNDRDGLTLYCTVRGTNSVEGGVHMLICRIFGTLHASPELTEATIGNWLHRRNRKIGHYNRTGRKWLSHFDIWLLDDLVERALTLGIEPSVPVPRLLATRIATSESFGIIPIGSAIAQEAAIPQLSPLNLQAAPHHNAVPLHALTRLCPKPCNICRYIQLRQCAPVPVIPVHTVAEYQFFKQNVDAFRAASARDTAPELAYRTTDYIAFAVFWNHQVMRQSPQIIEADRRLYFKLPKQLLRHHKKTLQWKSLCATLYLGSNTECLVPIQELLGDANRLAVVLPAIPLEPEQVDFDADAAVGVDLESFNPMAIRRHVAEELRSDTHFDPVPASEDNVPASEDNISASENNCALNK</sequence>
<feature type="region of interest" description="Disordered" evidence="1">
    <location>
        <begin position="46"/>
        <end position="132"/>
    </location>
</feature>
<dbReference type="EMBL" id="JARIHO010000015">
    <property type="protein sequence ID" value="KAJ7349751.1"/>
    <property type="molecule type" value="Genomic_DNA"/>
</dbReference>
<feature type="region of interest" description="Disordered" evidence="1">
    <location>
        <begin position="625"/>
        <end position="656"/>
    </location>
</feature>
<organism evidence="2 3">
    <name type="scientific">Mycena albidolilacea</name>
    <dbReference type="NCBI Taxonomy" id="1033008"/>
    <lineage>
        <taxon>Eukaryota</taxon>
        <taxon>Fungi</taxon>
        <taxon>Dikarya</taxon>
        <taxon>Basidiomycota</taxon>
        <taxon>Agaricomycotina</taxon>
        <taxon>Agaricomycetes</taxon>
        <taxon>Agaricomycetidae</taxon>
        <taxon>Agaricales</taxon>
        <taxon>Marasmiineae</taxon>
        <taxon>Mycenaceae</taxon>
        <taxon>Mycena</taxon>
    </lineage>
</organism>
<proteinExistence type="predicted"/>
<keyword evidence="3" id="KW-1185">Reference proteome</keyword>
<evidence type="ECO:0000313" key="2">
    <source>
        <dbReference type="EMBL" id="KAJ7349751.1"/>
    </source>
</evidence>
<gene>
    <name evidence="2" type="ORF">DFH08DRAFT_997045</name>
</gene>
<dbReference type="Proteomes" id="UP001218218">
    <property type="component" value="Unassembled WGS sequence"/>
</dbReference>
<feature type="compositionally biased region" description="Polar residues" evidence="1">
    <location>
        <begin position="643"/>
        <end position="656"/>
    </location>
</feature>
<accession>A0AAD7ETH9</accession>
<feature type="compositionally biased region" description="Pro residues" evidence="1">
    <location>
        <begin position="79"/>
        <end position="89"/>
    </location>
</feature>
<protein>
    <submittedName>
        <fullName evidence="2">Uncharacterized protein</fullName>
    </submittedName>
</protein>
<name>A0AAD7ETH9_9AGAR</name>
<comment type="caution">
    <text evidence="2">The sequence shown here is derived from an EMBL/GenBank/DDBJ whole genome shotgun (WGS) entry which is preliminary data.</text>
</comment>
<reference evidence="2" key="1">
    <citation type="submission" date="2023-03" db="EMBL/GenBank/DDBJ databases">
        <title>Massive genome expansion in bonnet fungi (Mycena s.s.) driven by repeated elements and novel gene families across ecological guilds.</title>
        <authorList>
            <consortium name="Lawrence Berkeley National Laboratory"/>
            <person name="Harder C.B."/>
            <person name="Miyauchi S."/>
            <person name="Viragh M."/>
            <person name="Kuo A."/>
            <person name="Thoen E."/>
            <person name="Andreopoulos B."/>
            <person name="Lu D."/>
            <person name="Skrede I."/>
            <person name="Drula E."/>
            <person name="Henrissat B."/>
            <person name="Morin E."/>
            <person name="Kohler A."/>
            <person name="Barry K."/>
            <person name="LaButti K."/>
            <person name="Morin E."/>
            <person name="Salamov A."/>
            <person name="Lipzen A."/>
            <person name="Mereny Z."/>
            <person name="Hegedus B."/>
            <person name="Baldrian P."/>
            <person name="Stursova M."/>
            <person name="Weitz H."/>
            <person name="Taylor A."/>
            <person name="Grigoriev I.V."/>
            <person name="Nagy L.G."/>
            <person name="Martin F."/>
            <person name="Kauserud H."/>
        </authorList>
    </citation>
    <scope>NUCLEOTIDE SEQUENCE</scope>
    <source>
        <strain evidence="2">CBHHK002</strain>
    </source>
</reference>
<evidence type="ECO:0000256" key="1">
    <source>
        <dbReference type="SAM" id="MobiDB-lite"/>
    </source>
</evidence>